<sequence length="392" mass="41879">MMNVPGGGPATVMMTGYNNGRYPRNSLYSDCIIEEKTVVLQKKDNEGFGFVLRGAKAQLWLDLELLVSDIQNDPVLSFGSRNCPILGVGFGSKCGRRLCVPAPKVTLQRKCGKMVPSAVDRAGSVHVMWPGACTEVFLVFPADTPIEEFTPTPAFPALQYLESVDEGGVAWQAGLRTGDFLIEVEVVMEVAIGQKVEEETHGRHDVGDAHGAGWRALCCGSCLREVCNLGGRETTDLQVAVTGLADDGLQRPGSARKRGGGTQRTCLNPEALKTSFAAPLKAGGLKEIQKERDCGGERAKENGEGALPSSRLLSVSHIFRNDSIHFSDSVPISKMGGCEDSVTKTSYASRAIGTWAAVSVGLVVPAVLGTELGFCQHLLSMIILSFIVIHDA</sequence>
<dbReference type="PANTHER" id="PTHR24135:SF17">
    <property type="entry name" value="SH3 AND MULTIPLE ANKYRIN REPEAT DOMAINS PROTEIN 2"/>
    <property type="match status" value="1"/>
</dbReference>
<dbReference type="GO" id="GO:0035255">
    <property type="term" value="F:ionotropic glutamate receptor binding"/>
    <property type="evidence" value="ECO:0007669"/>
    <property type="project" value="TreeGrafter"/>
</dbReference>
<dbReference type="InterPro" id="IPR036034">
    <property type="entry name" value="PDZ_sf"/>
</dbReference>
<evidence type="ECO:0000313" key="1">
    <source>
        <dbReference type="EMBL" id="EFB20262.1"/>
    </source>
</evidence>
<protein>
    <recommendedName>
        <fullName evidence="2">PDZ domain-containing protein</fullName>
    </recommendedName>
</protein>
<dbReference type="PANTHER" id="PTHR24135">
    <property type="entry name" value="SH3 AND MULTIPLE ANKYRIN REPEAT DOMAINS PROTEIN"/>
    <property type="match status" value="1"/>
</dbReference>
<evidence type="ECO:0008006" key="2">
    <source>
        <dbReference type="Google" id="ProtNLM"/>
    </source>
</evidence>
<organism evidence="1">
    <name type="scientific">Ailuropoda melanoleuca</name>
    <name type="common">Giant panda</name>
    <dbReference type="NCBI Taxonomy" id="9646"/>
    <lineage>
        <taxon>Eukaryota</taxon>
        <taxon>Metazoa</taxon>
        <taxon>Chordata</taxon>
        <taxon>Craniata</taxon>
        <taxon>Vertebrata</taxon>
        <taxon>Euteleostomi</taxon>
        <taxon>Mammalia</taxon>
        <taxon>Eutheria</taxon>
        <taxon>Laurasiatheria</taxon>
        <taxon>Carnivora</taxon>
        <taxon>Caniformia</taxon>
        <taxon>Ursidae</taxon>
        <taxon>Ailuropoda</taxon>
    </lineage>
</organism>
<dbReference type="GO" id="GO:0043197">
    <property type="term" value="C:dendritic spine"/>
    <property type="evidence" value="ECO:0007669"/>
    <property type="project" value="TreeGrafter"/>
</dbReference>
<dbReference type="GO" id="GO:0045211">
    <property type="term" value="C:postsynaptic membrane"/>
    <property type="evidence" value="ECO:0007669"/>
    <property type="project" value="TreeGrafter"/>
</dbReference>
<dbReference type="EMBL" id="GL192897">
    <property type="protein sequence ID" value="EFB20262.1"/>
    <property type="molecule type" value="Genomic_DNA"/>
</dbReference>
<name>D2HIX9_AILME</name>
<dbReference type="Gene3D" id="2.30.42.10">
    <property type="match status" value="2"/>
</dbReference>
<dbReference type="AlphaFoldDB" id="D2HIX9"/>
<dbReference type="InterPro" id="IPR051569">
    <property type="entry name" value="SHANK"/>
</dbReference>
<accession>D2HIX9</accession>
<dbReference type="GO" id="GO:0030160">
    <property type="term" value="F:synaptic receptor adaptor activity"/>
    <property type="evidence" value="ECO:0007669"/>
    <property type="project" value="TreeGrafter"/>
</dbReference>
<reference evidence="1" key="1">
    <citation type="journal article" date="2010" name="Nature">
        <title>The sequence and de novo assembly of the giant panda genome.</title>
        <authorList>
            <person name="Li R."/>
            <person name="Fan W."/>
            <person name="Tian G."/>
            <person name="Zhu H."/>
            <person name="He L."/>
            <person name="Cai J."/>
            <person name="Huang Q."/>
            <person name="Cai Q."/>
            <person name="Li B."/>
            <person name="Bai Y."/>
            <person name="Zhang Z."/>
            <person name="Zhang Y."/>
            <person name="Wang W."/>
            <person name="Li J."/>
            <person name="Wei F."/>
            <person name="Li H."/>
            <person name="Jian M."/>
            <person name="Li J."/>
            <person name="Zhang Z."/>
            <person name="Nielsen R."/>
            <person name="Li D."/>
            <person name="Gu W."/>
            <person name="Yang Z."/>
            <person name="Xuan Z."/>
            <person name="Ryder O.A."/>
            <person name="Leung F.C."/>
            <person name="Zhou Y."/>
            <person name="Cao J."/>
            <person name="Sun X."/>
            <person name="Fu Y."/>
            <person name="Fang X."/>
            <person name="Guo X."/>
            <person name="Wang B."/>
            <person name="Hou R."/>
            <person name="Shen F."/>
            <person name="Mu B."/>
            <person name="Ni P."/>
            <person name="Lin R."/>
            <person name="Qian W."/>
            <person name="Wang G."/>
            <person name="Yu C."/>
            <person name="Nie W."/>
            <person name="Wang J."/>
            <person name="Wu Z."/>
            <person name="Liang H."/>
            <person name="Min J."/>
            <person name="Wu Q."/>
            <person name="Cheng S."/>
            <person name="Ruan J."/>
            <person name="Wang M."/>
            <person name="Shi Z."/>
            <person name="Wen M."/>
            <person name="Liu B."/>
            <person name="Ren X."/>
            <person name="Zheng H."/>
            <person name="Dong D."/>
            <person name="Cook K."/>
            <person name="Shan G."/>
            <person name="Zhang H."/>
            <person name="Kosiol C."/>
            <person name="Xie X."/>
            <person name="Lu Z."/>
            <person name="Zheng H."/>
            <person name="Li Y."/>
            <person name="Steiner C.C."/>
            <person name="Lam T.T."/>
            <person name="Lin S."/>
            <person name="Zhang Q."/>
            <person name="Li G."/>
            <person name="Tian J."/>
            <person name="Gong T."/>
            <person name="Liu H."/>
            <person name="Zhang D."/>
            <person name="Fang L."/>
            <person name="Ye C."/>
            <person name="Zhang J."/>
            <person name="Hu W."/>
            <person name="Xu A."/>
            <person name="Ren Y."/>
            <person name="Zhang G."/>
            <person name="Bruford M.W."/>
            <person name="Li Q."/>
            <person name="Ma L."/>
            <person name="Guo Y."/>
            <person name="An N."/>
            <person name="Hu Y."/>
            <person name="Zheng Y."/>
            <person name="Shi Y."/>
            <person name="Li Z."/>
            <person name="Liu Q."/>
            <person name="Chen Y."/>
            <person name="Zhao J."/>
            <person name="Qu N."/>
            <person name="Zhao S."/>
            <person name="Tian F."/>
            <person name="Wang X."/>
            <person name="Wang H."/>
            <person name="Xu L."/>
            <person name="Liu X."/>
            <person name="Vinar T."/>
            <person name="Wang Y."/>
            <person name="Lam T.W."/>
            <person name="Yiu S.M."/>
            <person name="Liu S."/>
            <person name="Zhang H."/>
            <person name="Li D."/>
            <person name="Huang Y."/>
            <person name="Wang X."/>
            <person name="Yang G."/>
            <person name="Jiang Z."/>
            <person name="Wang J."/>
            <person name="Qin N."/>
            <person name="Li L."/>
            <person name="Li J."/>
            <person name="Bolund L."/>
            <person name="Kristiansen K."/>
            <person name="Wong G.K."/>
            <person name="Olson M."/>
            <person name="Zhang X."/>
            <person name="Li S."/>
            <person name="Yang H."/>
            <person name="Wang J."/>
            <person name="Wang J."/>
        </authorList>
    </citation>
    <scope>NUCLEOTIDE SEQUENCE [LARGE SCALE GENOMIC DNA]</scope>
</reference>
<gene>
    <name evidence="1" type="ORF">PANDA_011212</name>
</gene>
<dbReference type="InParanoid" id="D2HIX9"/>
<dbReference type="SUPFAM" id="SSF50156">
    <property type="entry name" value="PDZ domain-like"/>
    <property type="match status" value="1"/>
</dbReference>
<proteinExistence type="predicted"/>
<dbReference type="GO" id="GO:0014069">
    <property type="term" value="C:postsynaptic density"/>
    <property type="evidence" value="ECO:0007669"/>
    <property type="project" value="TreeGrafter"/>
</dbReference>